<dbReference type="GO" id="GO:0003723">
    <property type="term" value="F:RNA binding"/>
    <property type="evidence" value="ECO:0007669"/>
    <property type="project" value="InterPro"/>
</dbReference>
<feature type="region of interest" description="Disordered" evidence="1">
    <location>
        <begin position="23"/>
        <end position="54"/>
    </location>
</feature>
<dbReference type="Proteomes" id="UP001374579">
    <property type="component" value="Unassembled WGS sequence"/>
</dbReference>
<evidence type="ECO:0000313" key="3">
    <source>
        <dbReference type="Proteomes" id="UP001374579"/>
    </source>
</evidence>
<feature type="compositionally biased region" description="Basic and acidic residues" evidence="1">
    <location>
        <begin position="131"/>
        <end position="217"/>
    </location>
</feature>
<comment type="caution">
    <text evidence="2">The sequence shown here is derived from an EMBL/GenBank/DDBJ whole genome shotgun (WGS) entry which is preliminary data.</text>
</comment>
<feature type="compositionally biased region" description="Polar residues" evidence="1">
    <location>
        <begin position="30"/>
        <end position="46"/>
    </location>
</feature>
<reference evidence="2 3" key="1">
    <citation type="submission" date="2024-02" db="EMBL/GenBank/DDBJ databases">
        <title>Chromosome-scale genome assembly of the rough periwinkle Littorina saxatilis.</title>
        <authorList>
            <person name="De Jode A."/>
            <person name="Faria R."/>
            <person name="Formenti G."/>
            <person name="Sims Y."/>
            <person name="Smith T.P."/>
            <person name="Tracey A."/>
            <person name="Wood J.M.D."/>
            <person name="Zagrodzka Z.B."/>
            <person name="Johannesson K."/>
            <person name="Butlin R.K."/>
            <person name="Leder E.H."/>
        </authorList>
    </citation>
    <scope>NUCLEOTIDE SEQUENCE [LARGE SCALE GENOMIC DNA]</scope>
    <source>
        <strain evidence="2">Snail1</strain>
        <tissue evidence="2">Muscle</tissue>
    </source>
</reference>
<evidence type="ECO:0000313" key="2">
    <source>
        <dbReference type="EMBL" id="KAK7096219.1"/>
    </source>
</evidence>
<protein>
    <submittedName>
        <fullName evidence="2">Uncharacterized protein</fullName>
    </submittedName>
</protein>
<sequence length="217" mass="24754">MATSEIEDLAALVGIEILPDKCGETEADGTESQPSITPVCPTTSETELNEASAGPAFSADVLAMCSSERLTDLEEEFADRYTQRDTEFTKTLATPTLPPPCVSPWWSNDRGDRFRGRGGQGGGRGRGGSGGHHDRRGDRDRGDYHQQRSYGRHDNRHEGQGHQGNYRDREHHQERQHGHYDHRGQGHQRGGRDRRDDYREREHRQHRDRSPDRRNRY</sequence>
<feature type="compositionally biased region" description="Gly residues" evidence="1">
    <location>
        <begin position="117"/>
        <end position="130"/>
    </location>
</feature>
<accession>A0AAN9B1S3</accession>
<dbReference type="GO" id="GO:0106005">
    <property type="term" value="P:RNA 5'-cap (guanine-N7)-methylation"/>
    <property type="evidence" value="ECO:0007669"/>
    <property type="project" value="InterPro"/>
</dbReference>
<gene>
    <name evidence="2" type="ORF">V1264_005538</name>
</gene>
<organism evidence="2 3">
    <name type="scientific">Littorina saxatilis</name>
    <dbReference type="NCBI Taxonomy" id="31220"/>
    <lineage>
        <taxon>Eukaryota</taxon>
        <taxon>Metazoa</taxon>
        <taxon>Spiralia</taxon>
        <taxon>Lophotrochozoa</taxon>
        <taxon>Mollusca</taxon>
        <taxon>Gastropoda</taxon>
        <taxon>Caenogastropoda</taxon>
        <taxon>Littorinimorpha</taxon>
        <taxon>Littorinoidea</taxon>
        <taxon>Littorinidae</taxon>
        <taxon>Littorina</taxon>
    </lineage>
</organism>
<dbReference type="GO" id="GO:0031533">
    <property type="term" value="C:mRNA capping enzyme complex"/>
    <property type="evidence" value="ECO:0007669"/>
    <property type="project" value="InterPro"/>
</dbReference>
<proteinExistence type="predicted"/>
<keyword evidence="3" id="KW-1185">Reference proteome</keyword>
<dbReference type="EMBL" id="JBAMIC010000014">
    <property type="protein sequence ID" value="KAK7096219.1"/>
    <property type="molecule type" value="Genomic_DNA"/>
</dbReference>
<dbReference type="AlphaFoldDB" id="A0AAN9B1S3"/>
<evidence type="ECO:0000256" key="1">
    <source>
        <dbReference type="SAM" id="MobiDB-lite"/>
    </source>
</evidence>
<name>A0AAN9B1S3_9CAEN</name>
<feature type="region of interest" description="Disordered" evidence="1">
    <location>
        <begin position="89"/>
        <end position="217"/>
    </location>
</feature>